<evidence type="ECO:0000256" key="2">
    <source>
        <dbReference type="ARBA" id="ARBA00012534"/>
    </source>
</evidence>
<keyword evidence="4 7" id="KW-0808">Transferase</keyword>
<sequence length="278" mass="32100">MNIFQAKMSTAEFNKLSTFIYNEYGIKLPPVKKTMLESRLQKRLHALQFSTFREYCDFAFSNQGKHTEIIPMIDLVTTNKTDFFREPVHFDFLQTYILPELIRASPSRPLKVWSAGCSSGEEPYTLAMVLQEYAETHPPLNYSVMATDISTQVLNKAITAVYSEERIAGIPMTLKRKYFLKSKDAVKRTVRIVPHIRSKVQFARLNFMDDVLDVPADFDLVFCRNVIIYFDKPTQEKVINKLCDKIKPGGYFFLGHSESITGMTLPLQQLKPTIFRKI</sequence>
<evidence type="ECO:0000256" key="1">
    <source>
        <dbReference type="ARBA" id="ARBA00001541"/>
    </source>
</evidence>
<evidence type="ECO:0000256" key="5">
    <source>
        <dbReference type="ARBA" id="ARBA00022691"/>
    </source>
</evidence>
<protein>
    <recommendedName>
        <fullName evidence="2">protein-glutamate O-methyltransferase</fullName>
        <ecNumber evidence="2">2.1.1.80</ecNumber>
    </recommendedName>
</protein>
<dbReference type="Gene3D" id="1.10.155.10">
    <property type="entry name" value="Chemotaxis receptor methyltransferase CheR, N-terminal domain"/>
    <property type="match status" value="1"/>
</dbReference>
<comment type="catalytic activity">
    <reaction evidence="1">
        <text>L-glutamyl-[protein] + S-adenosyl-L-methionine = [protein]-L-glutamate 5-O-methyl ester + S-adenosyl-L-homocysteine</text>
        <dbReference type="Rhea" id="RHEA:24452"/>
        <dbReference type="Rhea" id="RHEA-COMP:10208"/>
        <dbReference type="Rhea" id="RHEA-COMP:10311"/>
        <dbReference type="ChEBI" id="CHEBI:29973"/>
        <dbReference type="ChEBI" id="CHEBI:57856"/>
        <dbReference type="ChEBI" id="CHEBI:59789"/>
        <dbReference type="ChEBI" id="CHEBI:82795"/>
        <dbReference type="EC" id="2.1.1.80"/>
    </reaction>
</comment>
<organism evidence="7 8">
    <name type="scientific">Rhodocytophaga rosea</name>
    <dbReference type="NCBI Taxonomy" id="2704465"/>
    <lineage>
        <taxon>Bacteria</taxon>
        <taxon>Pseudomonadati</taxon>
        <taxon>Bacteroidota</taxon>
        <taxon>Cytophagia</taxon>
        <taxon>Cytophagales</taxon>
        <taxon>Rhodocytophagaceae</taxon>
        <taxon>Rhodocytophaga</taxon>
    </lineage>
</organism>
<dbReference type="EC" id="2.1.1.80" evidence="2"/>
<dbReference type="InterPro" id="IPR029063">
    <property type="entry name" value="SAM-dependent_MTases_sf"/>
</dbReference>
<dbReference type="InterPro" id="IPR036804">
    <property type="entry name" value="CheR_N_sf"/>
</dbReference>
<keyword evidence="3 7" id="KW-0489">Methyltransferase</keyword>
<dbReference type="InterPro" id="IPR050903">
    <property type="entry name" value="Bact_Chemotaxis_MeTrfase"/>
</dbReference>
<keyword evidence="8" id="KW-1185">Reference proteome</keyword>
<dbReference type="InterPro" id="IPR022642">
    <property type="entry name" value="CheR_C"/>
</dbReference>
<dbReference type="CDD" id="cd02440">
    <property type="entry name" value="AdoMet_MTases"/>
    <property type="match status" value="1"/>
</dbReference>
<dbReference type="SUPFAM" id="SSF47757">
    <property type="entry name" value="Chemotaxis receptor methyltransferase CheR, N-terminal domain"/>
    <property type="match status" value="1"/>
</dbReference>
<dbReference type="InterPro" id="IPR022641">
    <property type="entry name" value="CheR_N"/>
</dbReference>
<evidence type="ECO:0000313" key="8">
    <source>
        <dbReference type="Proteomes" id="UP000480178"/>
    </source>
</evidence>
<dbReference type="Proteomes" id="UP000480178">
    <property type="component" value="Chromosome"/>
</dbReference>
<dbReference type="Gene3D" id="3.40.50.150">
    <property type="entry name" value="Vaccinia Virus protein VP39"/>
    <property type="match status" value="1"/>
</dbReference>
<dbReference type="GO" id="GO:0032259">
    <property type="term" value="P:methylation"/>
    <property type="evidence" value="ECO:0007669"/>
    <property type="project" value="UniProtKB-KW"/>
</dbReference>
<evidence type="ECO:0000313" key="7">
    <source>
        <dbReference type="EMBL" id="QHT68149.1"/>
    </source>
</evidence>
<dbReference type="RefSeq" id="WP_162444167.1">
    <property type="nucleotide sequence ID" value="NZ_CP048222.1"/>
</dbReference>
<evidence type="ECO:0000259" key="6">
    <source>
        <dbReference type="PROSITE" id="PS50123"/>
    </source>
</evidence>
<dbReference type="PANTHER" id="PTHR24422:SF26">
    <property type="entry name" value="CHEMOTAXIS PROTEIN METHYLTRANSFERASE"/>
    <property type="match status" value="1"/>
</dbReference>
<dbReference type="GO" id="GO:0008983">
    <property type="term" value="F:protein-glutamate O-methyltransferase activity"/>
    <property type="evidence" value="ECO:0007669"/>
    <property type="project" value="UniProtKB-EC"/>
</dbReference>
<dbReference type="Pfam" id="PF03705">
    <property type="entry name" value="CheR_N"/>
    <property type="match status" value="1"/>
</dbReference>
<dbReference type="SMART" id="SM00138">
    <property type="entry name" value="MeTrc"/>
    <property type="match status" value="1"/>
</dbReference>
<dbReference type="PROSITE" id="PS50123">
    <property type="entry name" value="CHER"/>
    <property type="match status" value="1"/>
</dbReference>
<gene>
    <name evidence="7" type="ORF">GXP67_16620</name>
</gene>
<dbReference type="SUPFAM" id="SSF53335">
    <property type="entry name" value="S-adenosyl-L-methionine-dependent methyltransferases"/>
    <property type="match status" value="1"/>
</dbReference>
<dbReference type="InterPro" id="IPR026024">
    <property type="entry name" value="Chemotaxis_MeTrfase_CheR"/>
</dbReference>
<dbReference type="InterPro" id="IPR000780">
    <property type="entry name" value="CheR_MeTrfase"/>
</dbReference>
<dbReference type="Pfam" id="PF01739">
    <property type="entry name" value="CheR"/>
    <property type="match status" value="1"/>
</dbReference>
<dbReference type="PANTHER" id="PTHR24422">
    <property type="entry name" value="CHEMOTAXIS PROTEIN METHYLTRANSFERASE"/>
    <property type="match status" value="1"/>
</dbReference>
<dbReference type="KEGG" id="rhoz:GXP67_16620"/>
<feature type="domain" description="CheR-type methyltransferase" evidence="6">
    <location>
        <begin position="1"/>
        <end position="278"/>
    </location>
</feature>
<proteinExistence type="predicted"/>
<dbReference type="AlphaFoldDB" id="A0A6C0GJL4"/>
<accession>A0A6C0GJL4</accession>
<keyword evidence="5" id="KW-0949">S-adenosyl-L-methionine</keyword>
<dbReference type="EMBL" id="CP048222">
    <property type="protein sequence ID" value="QHT68149.1"/>
    <property type="molecule type" value="Genomic_DNA"/>
</dbReference>
<dbReference type="PRINTS" id="PR00996">
    <property type="entry name" value="CHERMTFRASE"/>
</dbReference>
<evidence type="ECO:0000256" key="3">
    <source>
        <dbReference type="ARBA" id="ARBA00022603"/>
    </source>
</evidence>
<name>A0A6C0GJL4_9BACT</name>
<evidence type="ECO:0000256" key="4">
    <source>
        <dbReference type="ARBA" id="ARBA00022679"/>
    </source>
</evidence>
<reference evidence="7 8" key="1">
    <citation type="submission" date="2020-01" db="EMBL/GenBank/DDBJ databases">
        <authorList>
            <person name="Kim M.K."/>
        </authorList>
    </citation>
    <scope>NUCLEOTIDE SEQUENCE [LARGE SCALE GENOMIC DNA]</scope>
    <source>
        <strain evidence="7 8">172606-1</strain>
    </source>
</reference>
<dbReference type="PIRSF" id="PIRSF000410">
    <property type="entry name" value="CheR"/>
    <property type="match status" value="1"/>
</dbReference>